<organism evidence="17 18">
    <name type="scientific">Patella caerulea</name>
    <name type="common">Rayed Mediterranean limpet</name>
    <dbReference type="NCBI Taxonomy" id="87958"/>
    <lineage>
        <taxon>Eukaryota</taxon>
        <taxon>Metazoa</taxon>
        <taxon>Spiralia</taxon>
        <taxon>Lophotrochozoa</taxon>
        <taxon>Mollusca</taxon>
        <taxon>Gastropoda</taxon>
        <taxon>Patellogastropoda</taxon>
        <taxon>Patelloidea</taxon>
        <taxon>Patellidae</taxon>
        <taxon>Patella</taxon>
    </lineage>
</organism>
<evidence type="ECO:0000256" key="4">
    <source>
        <dbReference type="ARBA" id="ARBA00022448"/>
    </source>
</evidence>
<evidence type="ECO:0000256" key="9">
    <source>
        <dbReference type="ARBA" id="ARBA00023140"/>
    </source>
</evidence>
<evidence type="ECO:0000256" key="1">
    <source>
        <dbReference type="ARBA" id="ARBA00004275"/>
    </source>
</evidence>
<dbReference type="Proteomes" id="UP001347796">
    <property type="component" value="Unassembled WGS sequence"/>
</dbReference>
<dbReference type="SUPFAM" id="SSF52777">
    <property type="entry name" value="CoA-dependent acyltransferases"/>
    <property type="match status" value="2"/>
</dbReference>
<keyword evidence="6" id="KW-0276">Fatty acid metabolism</keyword>
<dbReference type="Gene3D" id="3.30.559.70">
    <property type="entry name" value="Choline/Carnitine o-acyltransferase, domain 2"/>
    <property type="match status" value="1"/>
</dbReference>
<name>A0AAN8J049_PATCE</name>
<keyword evidence="7" id="KW-0007">Acetylation</keyword>
<dbReference type="PANTHER" id="PTHR22589">
    <property type="entry name" value="CARNITINE O-ACYLTRANSFERASE"/>
    <property type="match status" value="1"/>
</dbReference>
<evidence type="ECO:0000256" key="12">
    <source>
        <dbReference type="ARBA" id="ARBA00066418"/>
    </source>
</evidence>
<evidence type="ECO:0000256" key="7">
    <source>
        <dbReference type="ARBA" id="ARBA00022990"/>
    </source>
</evidence>
<feature type="domain" description="Choline/carnitine acyltransferase" evidence="16">
    <location>
        <begin position="23"/>
        <end position="595"/>
    </location>
</feature>
<feature type="region of interest" description="Disordered" evidence="15">
    <location>
        <begin position="1"/>
        <end position="20"/>
    </location>
</feature>
<comment type="pathway">
    <text evidence="2">Lipid metabolism; fatty acid beta-oxidation.</text>
</comment>
<dbReference type="EMBL" id="JAZGQO010000021">
    <property type="protein sequence ID" value="KAK6166443.1"/>
    <property type="molecule type" value="Genomic_DNA"/>
</dbReference>
<dbReference type="InterPro" id="IPR039551">
    <property type="entry name" value="Cho/carn_acyl_trans"/>
</dbReference>
<keyword evidence="4" id="KW-0813">Transport</keyword>
<dbReference type="GO" id="GO:0008458">
    <property type="term" value="F:carnitine O-octanoyltransferase activity"/>
    <property type="evidence" value="ECO:0007669"/>
    <property type="project" value="UniProtKB-EC"/>
</dbReference>
<dbReference type="EC" id="2.3.1.137" evidence="12"/>
<dbReference type="InterPro" id="IPR042231">
    <property type="entry name" value="Cho/carn_acyl_trans_2"/>
</dbReference>
<dbReference type="FunFam" id="3.30.559.70:FF:000006">
    <property type="entry name" value="Peroxisomal carnitine O-octanoyltransferase"/>
    <property type="match status" value="1"/>
</dbReference>
<keyword evidence="5" id="KW-0808">Transferase</keyword>
<dbReference type="Pfam" id="PF00755">
    <property type="entry name" value="Carn_acyltransf"/>
    <property type="match status" value="1"/>
</dbReference>
<evidence type="ECO:0000313" key="17">
    <source>
        <dbReference type="EMBL" id="KAK6166443.1"/>
    </source>
</evidence>
<keyword evidence="8" id="KW-0443">Lipid metabolism</keyword>
<dbReference type="GO" id="GO:0005777">
    <property type="term" value="C:peroxisome"/>
    <property type="evidence" value="ECO:0007669"/>
    <property type="project" value="UniProtKB-SubCell"/>
</dbReference>
<dbReference type="Gene3D" id="3.30.559.10">
    <property type="entry name" value="Chloramphenicol acetyltransferase-like domain"/>
    <property type="match status" value="1"/>
</dbReference>
<reference evidence="17 18" key="1">
    <citation type="submission" date="2024-01" db="EMBL/GenBank/DDBJ databases">
        <title>The genome of the rayed Mediterranean limpet Patella caerulea (Linnaeus, 1758).</title>
        <authorList>
            <person name="Anh-Thu Weber A."/>
            <person name="Halstead-Nussloch G."/>
        </authorList>
    </citation>
    <scope>NUCLEOTIDE SEQUENCE [LARGE SCALE GENOMIC DNA]</scope>
    <source>
        <strain evidence="17">AATW-2023a</strain>
        <tissue evidence="17">Whole specimen</tissue>
    </source>
</reference>
<evidence type="ECO:0000256" key="3">
    <source>
        <dbReference type="ARBA" id="ARBA00005232"/>
    </source>
</evidence>
<evidence type="ECO:0000256" key="5">
    <source>
        <dbReference type="ARBA" id="ARBA00022679"/>
    </source>
</evidence>
<keyword evidence="9" id="KW-0576">Peroxisome</keyword>
<dbReference type="InterPro" id="IPR000542">
    <property type="entry name" value="Carn_acyl_trans"/>
</dbReference>
<evidence type="ECO:0000259" key="16">
    <source>
        <dbReference type="Pfam" id="PF00755"/>
    </source>
</evidence>
<dbReference type="PANTHER" id="PTHR22589:SF67">
    <property type="entry name" value="PEROXISOMAL CARNITINE O-OCTANOYLTRANSFERASE"/>
    <property type="match status" value="1"/>
</dbReference>
<sequence length="615" mass="70610">MASAMFLSDDEKTFGNQESLPSLPIPPLQKTLDRYLDSVKPFVTDEEYKQTEFLVQQFHSGVGKELHFKLFERAKYMRNWLEKWWDDGVYLELRNPNAVFGNMAGPGPYMNSLWPPADGTQMERAGMLTYYVVKFWQAIRNQTLRPHKDSKGRPFCMNQFHRMLNTTRIPGPFQDKLLYHFKTEEEGECPTNVIVMCRGRIFTVNVVDENNEPLTAPEIQHLIQTIETKCSRLPHGDGVGYLPTLGRTEWAEQRSRILALHPDNYHHLHEIEKSIFVLGLDDHCPKSETEVAWQGLGGNPEAKWFDKSLSLTVFKNGLIVSNCDHAPTDAMVLVSCTYFVYLSILEAKGVWQGTKTIRKLEQPRELEFHLDSVVRNVIKEAKPEFKKRCDTVEVLTTNFRDYGKSAIRHFKLHPDTHVQLALQLAYYRKYKRPAPTYETATTRQFYHGRTETMRSCTPEAVTWCKAMLDPSIRENRKLQLYKIAADKHNRLMSEASQLQGCDRHLLGMAMICREEGLPIPMIFTDPSFLKSGGGGNFVLSTSSIGYTPVYGGVAPMCTNGYGAFYKIENKLITFFLTAWTADEETSTKGFENELVKSLREMMLLIENQYRTGARL</sequence>
<evidence type="ECO:0000313" key="18">
    <source>
        <dbReference type="Proteomes" id="UP001347796"/>
    </source>
</evidence>
<keyword evidence="18" id="KW-1185">Reference proteome</keyword>
<dbReference type="InterPro" id="IPR023213">
    <property type="entry name" value="CAT-like_dom_sf"/>
</dbReference>
<evidence type="ECO:0000256" key="6">
    <source>
        <dbReference type="ARBA" id="ARBA00022832"/>
    </source>
</evidence>
<comment type="caution">
    <text evidence="17">The sequence shown here is derived from an EMBL/GenBank/DDBJ whole genome shotgun (WGS) entry which is preliminary data.</text>
</comment>
<evidence type="ECO:0000256" key="11">
    <source>
        <dbReference type="ARBA" id="ARBA00052326"/>
    </source>
</evidence>
<keyword evidence="10" id="KW-0012">Acyltransferase</keyword>
<gene>
    <name evidence="17" type="ORF">SNE40_023133</name>
</gene>
<comment type="similarity">
    <text evidence="3">Belongs to the carnitine/choline acetyltransferase family.</text>
</comment>
<feature type="active site" description="Proton acceptor" evidence="14">
    <location>
        <position position="325"/>
    </location>
</feature>
<dbReference type="GO" id="GO:0006631">
    <property type="term" value="P:fatty acid metabolic process"/>
    <property type="evidence" value="ECO:0007669"/>
    <property type="project" value="UniProtKB-KW"/>
</dbReference>
<evidence type="ECO:0000256" key="13">
    <source>
        <dbReference type="ARBA" id="ARBA00067184"/>
    </source>
</evidence>
<evidence type="ECO:0000256" key="2">
    <source>
        <dbReference type="ARBA" id="ARBA00005005"/>
    </source>
</evidence>
<comment type="subcellular location">
    <subcellularLocation>
        <location evidence="1">Peroxisome</location>
    </subcellularLocation>
</comment>
<proteinExistence type="inferred from homology"/>
<evidence type="ECO:0000256" key="14">
    <source>
        <dbReference type="PIRSR" id="PIRSR600542-1"/>
    </source>
</evidence>
<dbReference type="AlphaFoldDB" id="A0AAN8J049"/>
<accession>A0AAN8J049</accession>
<protein>
    <recommendedName>
        <fullName evidence="13">Peroxisomal carnitine O-octanoyltransferase</fullName>
        <ecNumber evidence="12">2.3.1.137</ecNumber>
    </recommendedName>
</protein>
<evidence type="ECO:0000256" key="10">
    <source>
        <dbReference type="ARBA" id="ARBA00023315"/>
    </source>
</evidence>
<comment type="catalytic activity">
    <reaction evidence="11">
        <text>octanoyl-CoA + (R)-carnitine = O-octanoyl-(R)-carnitine + CoA</text>
        <dbReference type="Rhea" id="RHEA:17177"/>
        <dbReference type="ChEBI" id="CHEBI:16347"/>
        <dbReference type="ChEBI" id="CHEBI:18102"/>
        <dbReference type="ChEBI" id="CHEBI:57287"/>
        <dbReference type="ChEBI" id="CHEBI:57386"/>
        <dbReference type="EC" id="2.3.1.137"/>
    </reaction>
</comment>
<evidence type="ECO:0000256" key="15">
    <source>
        <dbReference type="SAM" id="MobiDB-lite"/>
    </source>
</evidence>
<evidence type="ECO:0000256" key="8">
    <source>
        <dbReference type="ARBA" id="ARBA00023098"/>
    </source>
</evidence>